<reference evidence="1" key="1">
    <citation type="submission" date="2020-04" db="EMBL/GenBank/DDBJ databases">
        <authorList>
            <person name="Chiriac C."/>
            <person name="Salcher M."/>
            <person name="Ghai R."/>
            <person name="Kavagutti S V."/>
        </authorList>
    </citation>
    <scope>NUCLEOTIDE SEQUENCE</scope>
</reference>
<name>A0A6J5NXN7_9CAUD</name>
<proteinExistence type="predicted"/>
<sequence length="78" mass="8893">MNLTIAQTPRPLLGEIVEVPEGIAAPSVYVSQYRKEMETRVGRIIEVLPTLVTVQFFGYPHPWDYSMREANTFTLARP</sequence>
<gene>
    <name evidence="1" type="ORF">UFOVP783_13</name>
</gene>
<accession>A0A6J5NXN7</accession>
<dbReference type="EMBL" id="LR796738">
    <property type="protein sequence ID" value="CAB4162031.1"/>
    <property type="molecule type" value="Genomic_DNA"/>
</dbReference>
<organism evidence="1">
    <name type="scientific">uncultured Caudovirales phage</name>
    <dbReference type="NCBI Taxonomy" id="2100421"/>
    <lineage>
        <taxon>Viruses</taxon>
        <taxon>Duplodnaviria</taxon>
        <taxon>Heunggongvirae</taxon>
        <taxon>Uroviricota</taxon>
        <taxon>Caudoviricetes</taxon>
        <taxon>Peduoviridae</taxon>
        <taxon>Maltschvirus</taxon>
        <taxon>Maltschvirus maltsch</taxon>
    </lineage>
</organism>
<protein>
    <submittedName>
        <fullName evidence="1">Uncharacterized protein</fullName>
    </submittedName>
</protein>
<evidence type="ECO:0000313" key="1">
    <source>
        <dbReference type="EMBL" id="CAB4162031.1"/>
    </source>
</evidence>